<sequence length="95" mass="10893">MKQSEQLLREGACHLECMTRGVLHERHMEKYIATEHWESLMTGWDDDWFCYSSSKHSMILEWLGLGVTTFIRSSGAENTGERVPCGQGKEEVGWG</sequence>
<keyword evidence="2" id="KW-1185">Reference proteome</keyword>
<name>A0A8D0HIZ2_SPHPU</name>
<evidence type="ECO:0000313" key="2">
    <source>
        <dbReference type="Proteomes" id="UP000694392"/>
    </source>
</evidence>
<dbReference type="AlphaFoldDB" id="A0A8D0HIZ2"/>
<reference evidence="1" key="2">
    <citation type="submission" date="2025-09" db="UniProtKB">
        <authorList>
            <consortium name="Ensembl"/>
        </authorList>
    </citation>
    <scope>IDENTIFICATION</scope>
</reference>
<accession>A0A8D0HIZ2</accession>
<dbReference type="Ensembl" id="ENSSPUT00000021829.1">
    <property type="protein sequence ID" value="ENSSPUP00000020488.1"/>
    <property type="gene ID" value="ENSSPUG00000015726.1"/>
</dbReference>
<proteinExistence type="predicted"/>
<dbReference type="Proteomes" id="UP000694392">
    <property type="component" value="Unplaced"/>
</dbReference>
<reference evidence="1" key="1">
    <citation type="submission" date="2025-08" db="UniProtKB">
        <authorList>
            <consortium name="Ensembl"/>
        </authorList>
    </citation>
    <scope>IDENTIFICATION</scope>
</reference>
<evidence type="ECO:0000313" key="1">
    <source>
        <dbReference type="Ensembl" id="ENSSPUP00000020488.1"/>
    </source>
</evidence>
<protein>
    <submittedName>
        <fullName evidence="1">Uncharacterized protein</fullName>
    </submittedName>
</protein>
<organism evidence="1 2">
    <name type="scientific">Sphenodon punctatus</name>
    <name type="common">Tuatara</name>
    <name type="synonym">Hatteria punctata</name>
    <dbReference type="NCBI Taxonomy" id="8508"/>
    <lineage>
        <taxon>Eukaryota</taxon>
        <taxon>Metazoa</taxon>
        <taxon>Chordata</taxon>
        <taxon>Craniata</taxon>
        <taxon>Vertebrata</taxon>
        <taxon>Euteleostomi</taxon>
        <taxon>Lepidosauria</taxon>
        <taxon>Sphenodontia</taxon>
        <taxon>Sphenodontidae</taxon>
        <taxon>Sphenodon</taxon>
    </lineage>
</organism>